<evidence type="ECO:0000313" key="2">
    <source>
        <dbReference type="EMBL" id="JAH59340.1"/>
    </source>
</evidence>
<feature type="region of interest" description="Disordered" evidence="1">
    <location>
        <begin position="1"/>
        <end position="24"/>
    </location>
</feature>
<reference evidence="2" key="2">
    <citation type="journal article" date="2015" name="Fish Shellfish Immunol.">
        <title>Early steps in the European eel (Anguilla anguilla)-Vibrio vulnificus interaction in the gills: Role of the RtxA13 toxin.</title>
        <authorList>
            <person name="Callol A."/>
            <person name="Pajuelo D."/>
            <person name="Ebbesson L."/>
            <person name="Teles M."/>
            <person name="MacKenzie S."/>
            <person name="Amaro C."/>
        </authorList>
    </citation>
    <scope>NUCLEOTIDE SEQUENCE</scope>
</reference>
<reference evidence="2" key="1">
    <citation type="submission" date="2014-11" db="EMBL/GenBank/DDBJ databases">
        <authorList>
            <person name="Amaro Gonzalez C."/>
        </authorList>
    </citation>
    <scope>NUCLEOTIDE SEQUENCE</scope>
</reference>
<dbReference type="AlphaFoldDB" id="A0A0E9U2E4"/>
<accession>A0A0E9U2E4</accession>
<organism evidence="2">
    <name type="scientific">Anguilla anguilla</name>
    <name type="common">European freshwater eel</name>
    <name type="synonym">Muraena anguilla</name>
    <dbReference type="NCBI Taxonomy" id="7936"/>
    <lineage>
        <taxon>Eukaryota</taxon>
        <taxon>Metazoa</taxon>
        <taxon>Chordata</taxon>
        <taxon>Craniata</taxon>
        <taxon>Vertebrata</taxon>
        <taxon>Euteleostomi</taxon>
        <taxon>Actinopterygii</taxon>
        <taxon>Neopterygii</taxon>
        <taxon>Teleostei</taxon>
        <taxon>Anguilliformes</taxon>
        <taxon>Anguillidae</taxon>
        <taxon>Anguilla</taxon>
    </lineage>
</organism>
<sequence length="24" mass="2630">MISSHDNAQAERDPDEEGHAHPVS</sequence>
<feature type="compositionally biased region" description="Basic and acidic residues" evidence="1">
    <location>
        <begin position="8"/>
        <end position="24"/>
    </location>
</feature>
<evidence type="ECO:0000256" key="1">
    <source>
        <dbReference type="SAM" id="MobiDB-lite"/>
    </source>
</evidence>
<dbReference type="EMBL" id="GBXM01049237">
    <property type="protein sequence ID" value="JAH59340.1"/>
    <property type="molecule type" value="Transcribed_RNA"/>
</dbReference>
<proteinExistence type="predicted"/>
<name>A0A0E9U2E4_ANGAN</name>
<protein>
    <submittedName>
        <fullName evidence="2">Uncharacterized protein</fullName>
    </submittedName>
</protein>